<protein>
    <submittedName>
        <fullName evidence="1">Uncharacterized protein</fullName>
    </submittedName>
</protein>
<dbReference type="EMBL" id="LAZR01000606">
    <property type="protein sequence ID" value="KKN62953.1"/>
    <property type="molecule type" value="Genomic_DNA"/>
</dbReference>
<evidence type="ECO:0000313" key="1">
    <source>
        <dbReference type="EMBL" id="KKN62953.1"/>
    </source>
</evidence>
<proteinExistence type="predicted"/>
<organism evidence="1">
    <name type="scientific">marine sediment metagenome</name>
    <dbReference type="NCBI Taxonomy" id="412755"/>
    <lineage>
        <taxon>unclassified sequences</taxon>
        <taxon>metagenomes</taxon>
        <taxon>ecological metagenomes</taxon>
    </lineage>
</organism>
<name>A0A0F9VAV6_9ZZZZ</name>
<dbReference type="AlphaFoldDB" id="A0A0F9VAV6"/>
<sequence>MIKENVKSNQNLGDNLGAVIISGRKFRISELFRIDEYDLDTEFRNQAAWYAFFAKELAEADYQLARAKVNKDRVYASCDLDYRADYQHDDIKYTEAIIRSEVMLDKAYKEARENEVEVQRYYNILKSIVSAMDQRASMLISLGAHRRAEFEMTGLHIKDQEFKKAVEDTKRTIRKRRKG</sequence>
<accession>A0A0F9VAV6</accession>
<comment type="caution">
    <text evidence="1">The sequence shown here is derived from an EMBL/GenBank/DDBJ whole genome shotgun (WGS) entry which is preliminary data.</text>
</comment>
<reference evidence="1" key="1">
    <citation type="journal article" date="2015" name="Nature">
        <title>Complex archaea that bridge the gap between prokaryotes and eukaryotes.</title>
        <authorList>
            <person name="Spang A."/>
            <person name="Saw J.H."/>
            <person name="Jorgensen S.L."/>
            <person name="Zaremba-Niedzwiedzka K."/>
            <person name="Martijn J."/>
            <person name="Lind A.E."/>
            <person name="van Eijk R."/>
            <person name="Schleper C."/>
            <person name="Guy L."/>
            <person name="Ettema T.J."/>
        </authorList>
    </citation>
    <scope>NUCLEOTIDE SEQUENCE</scope>
</reference>
<gene>
    <name evidence="1" type="ORF">LCGC14_0506630</name>
</gene>